<accession>A0ABQ8SQD4</accession>
<sequence length="149" mass="16773">MSKCCVDKYLKKSVKRNRRRFSDSPSSCYIELSDEHVHVQPPFPPNSRAKSTANAVSILAQGCGGGNCQRGTQLHITITLQALDIFLFAANQPLHFHFATVFIFGSSKDQCYTCPIPKYFPKHLILKHPLPMFLSQSESPSFTTIQNNR</sequence>
<evidence type="ECO:0000313" key="1">
    <source>
        <dbReference type="EMBL" id="KAJ4436408.1"/>
    </source>
</evidence>
<dbReference type="EMBL" id="JAJSOF020000023">
    <property type="protein sequence ID" value="KAJ4436408.1"/>
    <property type="molecule type" value="Genomic_DNA"/>
</dbReference>
<evidence type="ECO:0000313" key="2">
    <source>
        <dbReference type="Proteomes" id="UP001148838"/>
    </source>
</evidence>
<organism evidence="1 2">
    <name type="scientific">Periplaneta americana</name>
    <name type="common">American cockroach</name>
    <name type="synonym">Blatta americana</name>
    <dbReference type="NCBI Taxonomy" id="6978"/>
    <lineage>
        <taxon>Eukaryota</taxon>
        <taxon>Metazoa</taxon>
        <taxon>Ecdysozoa</taxon>
        <taxon>Arthropoda</taxon>
        <taxon>Hexapoda</taxon>
        <taxon>Insecta</taxon>
        <taxon>Pterygota</taxon>
        <taxon>Neoptera</taxon>
        <taxon>Polyneoptera</taxon>
        <taxon>Dictyoptera</taxon>
        <taxon>Blattodea</taxon>
        <taxon>Blattoidea</taxon>
        <taxon>Blattidae</taxon>
        <taxon>Blattinae</taxon>
        <taxon>Periplaneta</taxon>
    </lineage>
</organism>
<comment type="caution">
    <text evidence="1">The sequence shown here is derived from an EMBL/GenBank/DDBJ whole genome shotgun (WGS) entry which is preliminary data.</text>
</comment>
<proteinExistence type="predicted"/>
<protein>
    <submittedName>
        <fullName evidence="1">Uncharacterized protein</fullName>
    </submittedName>
</protein>
<gene>
    <name evidence="1" type="ORF">ANN_19040</name>
</gene>
<name>A0ABQ8SQD4_PERAM</name>
<reference evidence="1 2" key="1">
    <citation type="journal article" date="2022" name="Allergy">
        <title>Genome assembly and annotation of Periplaneta americana reveal a comprehensive cockroach allergen profile.</title>
        <authorList>
            <person name="Wang L."/>
            <person name="Xiong Q."/>
            <person name="Saelim N."/>
            <person name="Wang L."/>
            <person name="Nong W."/>
            <person name="Wan A.T."/>
            <person name="Shi M."/>
            <person name="Liu X."/>
            <person name="Cao Q."/>
            <person name="Hui J.H.L."/>
            <person name="Sookrung N."/>
            <person name="Leung T.F."/>
            <person name="Tungtrongchitr A."/>
            <person name="Tsui S.K.W."/>
        </authorList>
    </citation>
    <scope>NUCLEOTIDE SEQUENCE [LARGE SCALE GENOMIC DNA]</scope>
    <source>
        <strain evidence="1">PWHHKU_190912</strain>
    </source>
</reference>
<keyword evidence="2" id="KW-1185">Reference proteome</keyword>
<dbReference type="Proteomes" id="UP001148838">
    <property type="component" value="Unassembled WGS sequence"/>
</dbReference>